<dbReference type="PANTHER" id="PTHR46986">
    <property type="entry name" value="ENDORIBONUCLEASE YBEY, CHLOROPLASTIC"/>
    <property type="match status" value="1"/>
</dbReference>
<dbReference type="STRING" id="1801672.A2896_00145"/>
<gene>
    <name evidence="8" type="ORF">A2896_00145</name>
</gene>
<dbReference type="GO" id="GO:0006364">
    <property type="term" value="P:rRNA processing"/>
    <property type="evidence" value="ECO:0007669"/>
    <property type="project" value="InterPro"/>
</dbReference>
<reference evidence="8 9" key="1">
    <citation type="journal article" date="2016" name="Nat. Commun.">
        <title>Thousands of microbial genomes shed light on interconnected biogeochemical processes in an aquifer system.</title>
        <authorList>
            <person name="Anantharaman K."/>
            <person name="Brown C.T."/>
            <person name="Hug L.A."/>
            <person name="Sharon I."/>
            <person name="Castelle C.J."/>
            <person name="Probst A.J."/>
            <person name="Thomas B.C."/>
            <person name="Singh A."/>
            <person name="Wilkins M.J."/>
            <person name="Karaoz U."/>
            <person name="Brodie E.L."/>
            <person name="Williams K.H."/>
            <person name="Hubbard S.S."/>
            <person name="Banfield J.F."/>
        </authorList>
    </citation>
    <scope>NUCLEOTIDE SEQUENCE [LARGE SCALE GENOMIC DNA]</scope>
</reference>
<dbReference type="GO" id="GO:0046872">
    <property type="term" value="F:metal ion binding"/>
    <property type="evidence" value="ECO:0007669"/>
    <property type="project" value="UniProtKB-KW"/>
</dbReference>
<evidence type="ECO:0000256" key="7">
    <source>
        <dbReference type="ARBA" id="ARBA00022833"/>
    </source>
</evidence>
<keyword evidence="5" id="KW-0255">Endonuclease</keyword>
<evidence type="ECO:0000313" key="8">
    <source>
        <dbReference type="EMBL" id="OGZ24269.1"/>
    </source>
</evidence>
<sequence>MALVGQSTIKELNKRYRGKNQSTDVLSFQYDGSGEVVICPEAVEKNARQFKLIYQKELARVLVHGILHVLGYNHQQMKQKNG</sequence>
<dbReference type="NCBIfam" id="TIGR00043">
    <property type="entry name" value="rRNA maturation RNase YbeY"/>
    <property type="match status" value="1"/>
</dbReference>
<dbReference type="InterPro" id="IPR023091">
    <property type="entry name" value="MetalPrtase_cat_dom_sf_prd"/>
</dbReference>
<organism evidence="8 9">
    <name type="scientific">Candidatus Nealsonbacteria bacterium RIFCSPLOWO2_01_FULL_43_32</name>
    <dbReference type="NCBI Taxonomy" id="1801672"/>
    <lineage>
        <taxon>Bacteria</taxon>
        <taxon>Candidatus Nealsoniibacteriota</taxon>
    </lineage>
</organism>
<evidence type="ECO:0000256" key="4">
    <source>
        <dbReference type="ARBA" id="ARBA00022723"/>
    </source>
</evidence>
<keyword evidence="7" id="KW-0862">Zinc</keyword>
<dbReference type="SUPFAM" id="SSF55486">
    <property type="entry name" value="Metalloproteases ('zincins'), catalytic domain"/>
    <property type="match status" value="1"/>
</dbReference>
<comment type="cofactor">
    <cofactor evidence="1">
        <name>Zn(2+)</name>
        <dbReference type="ChEBI" id="CHEBI:29105"/>
    </cofactor>
</comment>
<dbReference type="EMBL" id="MHMH01000015">
    <property type="protein sequence ID" value="OGZ24269.1"/>
    <property type="molecule type" value="Genomic_DNA"/>
</dbReference>
<evidence type="ECO:0000256" key="2">
    <source>
        <dbReference type="ARBA" id="ARBA00010875"/>
    </source>
</evidence>
<dbReference type="GO" id="GO:0004222">
    <property type="term" value="F:metalloendopeptidase activity"/>
    <property type="evidence" value="ECO:0007669"/>
    <property type="project" value="InterPro"/>
</dbReference>
<dbReference type="Gene3D" id="3.40.390.30">
    <property type="entry name" value="Metalloproteases ('zincins'), catalytic domain"/>
    <property type="match status" value="1"/>
</dbReference>
<dbReference type="Proteomes" id="UP000178647">
    <property type="component" value="Unassembled WGS sequence"/>
</dbReference>
<dbReference type="InterPro" id="IPR002036">
    <property type="entry name" value="YbeY"/>
</dbReference>
<evidence type="ECO:0000256" key="6">
    <source>
        <dbReference type="ARBA" id="ARBA00022801"/>
    </source>
</evidence>
<evidence type="ECO:0000256" key="5">
    <source>
        <dbReference type="ARBA" id="ARBA00022759"/>
    </source>
</evidence>
<dbReference type="PANTHER" id="PTHR46986:SF1">
    <property type="entry name" value="ENDORIBONUCLEASE YBEY, CHLOROPLASTIC"/>
    <property type="match status" value="1"/>
</dbReference>
<dbReference type="Pfam" id="PF02130">
    <property type="entry name" value="YbeY"/>
    <property type="match status" value="1"/>
</dbReference>
<evidence type="ECO:0000256" key="1">
    <source>
        <dbReference type="ARBA" id="ARBA00001947"/>
    </source>
</evidence>
<keyword evidence="3" id="KW-0540">Nuclease</keyword>
<dbReference type="AlphaFoldDB" id="A0A1G2EEQ3"/>
<accession>A0A1G2EEQ3</accession>
<comment type="similarity">
    <text evidence="2">Belongs to the endoribonuclease YbeY family.</text>
</comment>
<evidence type="ECO:0000313" key="9">
    <source>
        <dbReference type="Proteomes" id="UP000178647"/>
    </source>
</evidence>
<keyword evidence="6" id="KW-0378">Hydrolase</keyword>
<protein>
    <submittedName>
        <fullName evidence="8">rRNA maturation RNase YbeY</fullName>
    </submittedName>
</protein>
<keyword evidence="4" id="KW-0479">Metal-binding</keyword>
<name>A0A1G2EEQ3_9BACT</name>
<comment type="caution">
    <text evidence="8">The sequence shown here is derived from an EMBL/GenBank/DDBJ whole genome shotgun (WGS) entry which is preliminary data.</text>
</comment>
<dbReference type="GO" id="GO:0004519">
    <property type="term" value="F:endonuclease activity"/>
    <property type="evidence" value="ECO:0007669"/>
    <property type="project" value="UniProtKB-KW"/>
</dbReference>
<proteinExistence type="inferred from homology"/>
<evidence type="ECO:0000256" key="3">
    <source>
        <dbReference type="ARBA" id="ARBA00022722"/>
    </source>
</evidence>